<protein>
    <submittedName>
        <fullName evidence="2">Uncharacterized protein</fullName>
    </submittedName>
</protein>
<gene>
    <name evidence="2" type="ORF">B0T22DRAFT_513680</name>
</gene>
<name>A0AAE0XB33_9PEZI</name>
<sequence length="249" mass="27426">MECGFGTSFRKSPTWSTFITYYISEASSSSHREGQLKALASDDGSTIHELIGVDVNAVFTVKSELVMYYQANWNPDRIPDTDLTIGSLLASQRLSQTRRVVDPATGKVAFEETELVRHLRALEQQGDDGQSGFLDLMAQLFEAKPPVADGQPHGSSRPTSTAQAADDDPEPIRQKIMQEFPGYDTARRIDQPSARGLLAPRMFGEYAISDDDLLDAVYKADLTRDICGVAPLSSRQRRYQGPAGHLGRV</sequence>
<organism evidence="2 3">
    <name type="scientific">Podospora appendiculata</name>
    <dbReference type="NCBI Taxonomy" id="314037"/>
    <lineage>
        <taxon>Eukaryota</taxon>
        <taxon>Fungi</taxon>
        <taxon>Dikarya</taxon>
        <taxon>Ascomycota</taxon>
        <taxon>Pezizomycotina</taxon>
        <taxon>Sordariomycetes</taxon>
        <taxon>Sordariomycetidae</taxon>
        <taxon>Sordariales</taxon>
        <taxon>Podosporaceae</taxon>
        <taxon>Podospora</taxon>
    </lineage>
</organism>
<dbReference type="EMBL" id="JAULSO010000002">
    <property type="protein sequence ID" value="KAK3689338.1"/>
    <property type="molecule type" value="Genomic_DNA"/>
</dbReference>
<accession>A0AAE0XB33</accession>
<evidence type="ECO:0000313" key="2">
    <source>
        <dbReference type="EMBL" id="KAK3689338.1"/>
    </source>
</evidence>
<dbReference type="AlphaFoldDB" id="A0AAE0XB33"/>
<feature type="region of interest" description="Disordered" evidence="1">
    <location>
        <begin position="145"/>
        <end position="170"/>
    </location>
</feature>
<evidence type="ECO:0000256" key="1">
    <source>
        <dbReference type="SAM" id="MobiDB-lite"/>
    </source>
</evidence>
<reference evidence="2" key="2">
    <citation type="submission" date="2023-06" db="EMBL/GenBank/DDBJ databases">
        <authorList>
            <consortium name="Lawrence Berkeley National Laboratory"/>
            <person name="Haridas S."/>
            <person name="Hensen N."/>
            <person name="Bonometti L."/>
            <person name="Westerberg I."/>
            <person name="Brannstrom I.O."/>
            <person name="Guillou S."/>
            <person name="Cros-Aarteil S."/>
            <person name="Calhoun S."/>
            <person name="Kuo A."/>
            <person name="Mondo S."/>
            <person name="Pangilinan J."/>
            <person name="Riley R."/>
            <person name="Labutti K."/>
            <person name="Andreopoulos B."/>
            <person name="Lipzen A."/>
            <person name="Chen C."/>
            <person name="Yanf M."/>
            <person name="Daum C."/>
            <person name="Ng V."/>
            <person name="Clum A."/>
            <person name="Steindorff A."/>
            <person name="Ohm R."/>
            <person name="Martin F."/>
            <person name="Silar P."/>
            <person name="Natvig D."/>
            <person name="Lalanne C."/>
            <person name="Gautier V."/>
            <person name="Ament-Velasquez S.L."/>
            <person name="Kruys A."/>
            <person name="Hutchinson M.I."/>
            <person name="Powell A.J."/>
            <person name="Barry K."/>
            <person name="Miller A.N."/>
            <person name="Grigoriev I.V."/>
            <person name="Debuchy R."/>
            <person name="Gladieux P."/>
            <person name="Thoren M.H."/>
            <person name="Johannesson H."/>
        </authorList>
    </citation>
    <scope>NUCLEOTIDE SEQUENCE</scope>
    <source>
        <strain evidence="2">CBS 314.62</strain>
    </source>
</reference>
<reference evidence="2" key="1">
    <citation type="journal article" date="2023" name="Mol. Phylogenet. Evol.">
        <title>Genome-scale phylogeny and comparative genomics of the fungal order Sordariales.</title>
        <authorList>
            <person name="Hensen N."/>
            <person name="Bonometti L."/>
            <person name="Westerberg I."/>
            <person name="Brannstrom I.O."/>
            <person name="Guillou S."/>
            <person name="Cros-Aarteil S."/>
            <person name="Calhoun S."/>
            <person name="Haridas S."/>
            <person name="Kuo A."/>
            <person name="Mondo S."/>
            <person name="Pangilinan J."/>
            <person name="Riley R."/>
            <person name="LaButti K."/>
            <person name="Andreopoulos B."/>
            <person name="Lipzen A."/>
            <person name="Chen C."/>
            <person name="Yan M."/>
            <person name="Daum C."/>
            <person name="Ng V."/>
            <person name="Clum A."/>
            <person name="Steindorff A."/>
            <person name="Ohm R.A."/>
            <person name="Martin F."/>
            <person name="Silar P."/>
            <person name="Natvig D.O."/>
            <person name="Lalanne C."/>
            <person name="Gautier V."/>
            <person name="Ament-Velasquez S.L."/>
            <person name="Kruys A."/>
            <person name="Hutchinson M.I."/>
            <person name="Powell A.J."/>
            <person name="Barry K."/>
            <person name="Miller A.N."/>
            <person name="Grigoriev I.V."/>
            <person name="Debuchy R."/>
            <person name="Gladieux P."/>
            <person name="Hiltunen Thoren M."/>
            <person name="Johannesson H."/>
        </authorList>
    </citation>
    <scope>NUCLEOTIDE SEQUENCE</scope>
    <source>
        <strain evidence="2">CBS 314.62</strain>
    </source>
</reference>
<feature type="compositionally biased region" description="Polar residues" evidence="1">
    <location>
        <begin position="153"/>
        <end position="163"/>
    </location>
</feature>
<proteinExistence type="predicted"/>
<dbReference type="Proteomes" id="UP001270362">
    <property type="component" value="Unassembled WGS sequence"/>
</dbReference>
<keyword evidence="3" id="KW-1185">Reference proteome</keyword>
<comment type="caution">
    <text evidence="2">The sequence shown here is derived from an EMBL/GenBank/DDBJ whole genome shotgun (WGS) entry which is preliminary data.</text>
</comment>
<evidence type="ECO:0000313" key="3">
    <source>
        <dbReference type="Proteomes" id="UP001270362"/>
    </source>
</evidence>